<dbReference type="RefSeq" id="YP_238695.1">
    <property type="nucleotide sequence ID" value="NC_007021.1"/>
</dbReference>
<protein>
    <recommendedName>
        <fullName evidence="3">DUF3310 domain-containing protein</fullName>
    </recommendedName>
</protein>
<reference evidence="1 2" key="1">
    <citation type="submission" date="2020-03" db="EMBL/GenBank/DDBJ databases">
        <title>Variable regions in the genome of staphylococcal bacteriophage Twort.</title>
        <authorList>
            <person name="Glowacka-Rutkowska A."/>
            <person name="Gawor J."/>
            <person name="Lobocka M."/>
        </authorList>
    </citation>
    <scope>NUCLEOTIDE SEQUENCE [LARGE SCALE GENOMIC DNA]</scope>
</reference>
<evidence type="ECO:0000313" key="1">
    <source>
        <dbReference type="EMBL" id="QIW89055.1"/>
    </source>
</evidence>
<sequence>MESKEFILFHQNNGEDVDLLLIKQELVEACTNVSQHPRHFKKLEESVKDLLNEFEIEPKVETPKHYSDSSDNNVDVISFTEEQLNGFVDAMLFNIIKYTVRLGRKDNEEKEVNKIYNYYFRLKEHLVNEGFYE</sequence>
<dbReference type="Pfam" id="PF11753">
    <property type="entry name" value="DUF3310"/>
    <property type="match status" value="1"/>
</dbReference>
<dbReference type="EMBL" id="MT151386">
    <property type="protein sequence ID" value="QIW89055.1"/>
    <property type="molecule type" value="Genomic_DNA"/>
</dbReference>
<gene>
    <name evidence="1" type="ORF">TwortDSMZ_049</name>
</gene>
<dbReference type="KEGG" id="vg:5130321"/>
<name>A0A6H0X562_BPTWO</name>
<proteinExistence type="predicted"/>
<organism evidence="1 2">
    <name type="scientific">Staphylococcus phage Twort (strain DSM 17442 / HER 48)</name>
    <name type="common">Bacteriophage Twort</name>
    <dbReference type="NCBI Taxonomy" id="2908167"/>
    <lineage>
        <taxon>Viruses</taxon>
        <taxon>Duplodnaviria</taxon>
        <taxon>Heunggongvirae</taxon>
        <taxon>Uroviricota</taxon>
        <taxon>Caudoviricetes</taxon>
        <taxon>Herelleviridae</taxon>
        <taxon>Twortvirinae</taxon>
        <taxon>Twortvirus</taxon>
        <taxon>Twortvirus twort</taxon>
    </lineage>
</organism>
<organismHost>
    <name type="scientific">Twortvirus twort</name>
    <dbReference type="NCBI Taxonomy" id="55510"/>
</organismHost>
<dbReference type="OrthoDB" id="14072at10239"/>
<dbReference type="InterPro" id="IPR021739">
    <property type="entry name" value="SaV-like"/>
</dbReference>
<evidence type="ECO:0008006" key="3">
    <source>
        <dbReference type="Google" id="ProtNLM"/>
    </source>
</evidence>
<accession>A0A6H0X562</accession>
<evidence type="ECO:0000313" key="2">
    <source>
        <dbReference type="Proteomes" id="UP000503318"/>
    </source>
</evidence>
<dbReference type="Proteomes" id="UP000503318">
    <property type="component" value="Segment"/>
</dbReference>